<dbReference type="GO" id="GO:0003677">
    <property type="term" value="F:DNA binding"/>
    <property type="evidence" value="ECO:0007669"/>
    <property type="project" value="InterPro"/>
</dbReference>
<dbReference type="Pfam" id="PF00072">
    <property type="entry name" value="Response_reg"/>
    <property type="match status" value="1"/>
</dbReference>
<evidence type="ECO:0000313" key="6">
    <source>
        <dbReference type="EMBL" id="EMZ24098.1"/>
    </source>
</evidence>
<accession>N2ACB2</accession>
<keyword evidence="3" id="KW-0597">Phosphoprotein</keyword>
<dbReference type="SMART" id="SM00448">
    <property type="entry name" value="REC"/>
    <property type="match status" value="1"/>
</dbReference>
<name>N2ACB2_9FIRM</name>
<dbReference type="PROSITE" id="PS50930">
    <property type="entry name" value="HTH_LYTTR"/>
    <property type="match status" value="1"/>
</dbReference>
<evidence type="ECO:0000256" key="1">
    <source>
        <dbReference type="ARBA" id="ARBA00018672"/>
    </source>
</evidence>
<feature type="modified residue" description="4-aspartylphosphate" evidence="3">
    <location>
        <position position="55"/>
    </location>
</feature>
<sequence>MKIAILDDEQLYPELIGQEVYTVFPNMECIRQYTDSKALLDDLANGNGFDIYFLDVEMPGPDGMAVAREIRRQDTDANIIFITAFAKYALESYDVRAYQYILKSQLSEKLPKVLRCIRDELQALAMEYYVIDTPACYIRIALKDVLYIYKEKKYTIFVTQQGDYHERCTVSKIWEQLVHKHFIWVDRGVIVNIKKVRQVMKGELILENGVSIKISRSNQQRVRAEIADFWRDRL</sequence>
<dbReference type="AlphaFoldDB" id="N2ACB2"/>
<dbReference type="SMART" id="SM00850">
    <property type="entry name" value="LytTR"/>
    <property type="match status" value="1"/>
</dbReference>
<dbReference type="PANTHER" id="PTHR37299:SF1">
    <property type="entry name" value="STAGE 0 SPORULATION PROTEIN A HOMOLOG"/>
    <property type="match status" value="1"/>
</dbReference>
<dbReference type="InterPro" id="IPR046947">
    <property type="entry name" value="LytR-like"/>
</dbReference>
<dbReference type="InterPro" id="IPR001789">
    <property type="entry name" value="Sig_transdc_resp-reg_receiver"/>
</dbReference>
<feature type="domain" description="Response regulatory" evidence="4">
    <location>
        <begin position="2"/>
        <end position="118"/>
    </location>
</feature>
<dbReference type="Pfam" id="PF04397">
    <property type="entry name" value="LytTR"/>
    <property type="match status" value="1"/>
</dbReference>
<evidence type="ECO:0000256" key="3">
    <source>
        <dbReference type="PROSITE-ProRule" id="PRU00169"/>
    </source>
</evidence>
<dbReference type="Gene3D" id="3.40.50.2300">
    <property type="match status" value="1"/>
</dbReference>
<dbReference type="PROSITE" id="PS50110">
    <property type="entry name" value="RESPONSE_REGULATORY"/>
    <property type="match status" value="1"/>
</dbReference>
<protein>
    <recommendedName>
        <fullName evidence="1">Stage 0 sporulation protein A homolog</fullName>
    </recommendedName>
</protein>
<proteinExistence type="predicted"/>
<dbReference type="HOGENOM" id="CLU_000445_14_2_9"/>
<dbReference type="EMBL" id="AQFT01000100">
    <property type="protein sequence ID" value="EMZ24098.1"/>
    <property type="molecule type" value="Genomic_DNA"/>
</dbReference>
<dbReference type="InterPro" id="IPR007492">
    <property type="entry name" value="LytTR_DNA-bd_dom"/>
</dbReference>
<reference evidence="6 7" key="1">
    <citation type="journal article" date="2014" name="Genome Announc.">
        <title>Draft genome sequences of the altered schaedler flora, a defined bacterial community from gnotobiotic mice.</title>
        <authorList>
            <person name="Wannemuehler M.J."/>
            <person name="Overstreet A.M."/>
            <person name="Ward D.V."/>
            <person name="Phillips G.J."/>
        </authorList>
    </citation>
    <scope>NUCLEOTIDE SEQUENCE [LARGE SCALE GENOMIC DNA]</scope>
    <source>
        <strain evidence="6 7">ASF492</strain>
    </source>
</reference>
<dbReference type="Proteomes" id="UP000012589">
    <property type="component" value="Unassembled WGS sequence"/>
</dbReference>
<keyword evidence="7" id="KW-1185">Reference proteome</keyword>
<dbReference type="eggNOG" id="COG3279">
    <property type="taxonomic scope" value="Bacteria"/>
</dbReference>
<organism evidence="6 7">
    <name type="scientific">Eubacterium plexicaudatum ASF492</name>
    <dbReference type="NCBI Taxonomy" id="1235802"/>
    <lineage>
        <taxon>Bacteria</taxon>
        <taxon>Bacillati</taxon>
        <taxon>Bacillota</taxon>
        <taxon>Clostridia</taxon>
        <taxon>Eubacteriales</taxon>
        <taxon>Eubacteriaceae</taxon>
        <taxon>Eubacterium</taxon>
    </lineage>
</organism>
<dbReference type="SUPFAM" id="SSF52172">
    <property type="entry name" value="CheY-like"/>
    <property type="match status" value="1"/>
</dbReference>
<dbReference type="PANTHER" id="PTHR37299">
    <property type="entry name" value="TRANSCRIPTIONAL REGULATOR-RELATED"/>
    <property type="match status" value="1"/>
</dbReference>
<dbReference type="GO" id="GO:0000156">
    <property type="term" value="F:phosphorelay response regulator activity"/>
    <property type="evidence" value="ECO:0007669"/>
    <property type="project" value="InterPro"/>
</dbReference>
<dbReference type="InterPro" id="IPR011006">
    <property type="entry name" value="CheY-like_superfamily"/>
</dbReference>
<dbReference type="STRING" id="1235802.C823_03362"/>
<evidence type="ECO:0000259" key="5">
    <source>
        <dbReference type="PROSITE" id="PS50930"/>
    </source>
</evidence>
<evidence type="ECO:0000313" key="7">
    <source>
        <dbReference type="Proteomes" id="UP000012589"/>
    </source>
</evidence>
<evidence type="ECO:0000259" key="4">
    <source>
        <dbReference type="PROSITE" id="PS50110"/>
    </source>
</evidence>
<dbReference type="PATRIC" id="fig|1235802.3.peg.3548"/>
<gene>
    <name evidence="6" type="ORF">C823_03362</name>
</gene>
<comment type="function">
    <text evidence="2">May play the central regulatory role in sporulation. It may be an element of the effector pathway responsible for the activation of sporulation genes in response to nutritional stress. Spo0A may act in concert with spo0H (a sigma factor) to control the expression of some genes that are critical to the sporulation process.</text>
</comment>
<dbReference type="Gene3D" id="2.40.50.1020">
    <property type="entry name" value="LytTr DNA-binding domain"/>
    <property type="match status" value="1"/>
</dbReference>
<feature type="domain" description="HTH LytTR-type" evidence="5">
    <location>
        <begin position="138"/>
        <end position="228"/>
    </location>
</feature>
<evidence type="ECO:0000256" key="2">
    <source>
        <dbReference type="ARBA" id="ARBA00024867"/>
    </source>
</evidence>
<comment type="caution">
    <text evidence="6">The sequence shown here is derived from an EMBL/GenBank/DDBJ whole genome shotgun (WGS) entry which is preliminary data.</text>
</comment>